<dbReference type="Pfam" id="PF00591">
    <property type="entry name" value="Glycos_transf_3"/>
    <property type="match status" value="1"/>
</dbReference>
<evidence type="ECO:0000259" key="6">
    <source>
        <dbReference type="SMART" id="SM00941"/>
    </source>
</evidence>
<dbReference type="SUPFAM" id="SSF47648">
    <property type="entry name" value="Nucleoside phosphorylase/phosphoribosyltransferase N-terminal domain"/>
    <property type="match status" value="1"/>
</dbReference>
<dbReference type="EMBL" id="HBUF01207143">
    <property type="protein sequence ID" value="CAG6664207.1"/>
    <property type="molecule type" value="Transcribed_RNA"/>
</dbReference>
<dbReference type="Pfam" id="PF07831">
    <property type="entry name" value="PYNP_C"/>
    <property type="match status" value="1"/>
</dbReference>
<comment type="subunit">
    <text evidence="2 5">Homodimer.</text>
</comment>
<dbReference type="NCBIfam" id="NF004490">
    <property type="entry name" value="PRK05820.1"/>
    <property type="match status" value="1"/>
</dbReference>
<comment type="similarity">
    <text evidence="1 5">Belongs to the thymidine/pyrimidine-nucleoside phosphorylase family.</text>
</comment>
<dbReference type="Pfam" id="PF02885">
    <property type="entry name" value="Glycos_trans_3N"/>
    <property type="match status" value="1"/>
</dbReference>
<accession>A0A8D8S6L9</accession>
<comment type="catalytic activity">
    <reaction evidence="5">
        <text>thymidine + phosphate = 2-deoxy-alpha-D-ribose 1-phosphate + thymine</text>
        <dbReference type="Rhea" id="RHEA:16037"/>
        <dbReference type="ChEBI" id="CHEBI:17748"/>
        <dbReference type="ChEBI" id="CHEBI:17821"/>
        <dbReference type="ChEBI" id="CHEBI:43474"/>
        <dbReference type="ChEBI" id="CHEBI:57259"/>
        <dbReference type="EC" id="2.4.2.4"/>
    </reaction>
</comment>
<organism evidence="7">
    <name type="scientific">Cacopsylla melanoneura</name>
    <dbReference type="NCBI Taxonomy" id="428564"/>
    <lineage>
        <taxon>Eukaryota</taxon>
        <taxon>Metazoa</taxon>
        <taxon>Ecdysozoa</taxon>
        <taxon>Arthropoda</taxon>
        <taxon>Hexapoda</taxon>
        <taxon>Insecta</taxon>
        <taxon>Pterygota</taxon>
        <taxon>Neoptera</taxon>
        <taxon>Paraneoptera</taxon>
        <taxon>Hemiptera</taxon>
        <taxon>Sternorrhyncha</taxon>
        <taxon>Psylloidea</taxon>
        <taxon>Psyllidae</taxon>
        <taxon>Psyllinae</taxon>
        <taxon>Cacopsylla</taxon>
    </lineage>
</organism>
<dbReference type="Gene3D" id="3.40.1030.10">
    <property type="entry name" value="Nucleoside phosphorylase/phosphoribosyltransferase catalytic domain"/>
    <property type="match status" value="1"/>
</dbReference>
<dbReference type="InterPro" id="IPR036566">
    <property type="entry name" value="PYNP-like_C_sf"/>
</dbReference>
<dbReference type="SUPFAM" id="SSF54680">
    <property type="entry name" value="Pyrimidine nucleoside phosphorylase C-terminal domain"/>
    <property type="match status" value="1"/>
</dbReference>
<name>A0A8D8S6L9_9HEMI</name>
<dbReference type="PANTHER" id="PTHR10515:SF0">
    <property type="entry name" value="THYMIDINE PHOSPHORYLASE"/>
    <property type="match status" value="1"/>
</dbReference>
<dbReference type="GO" id="GO:0006213">
    <property type="term" value="P:pyrimidine nucleoside metabolic process"/>
    <property type="evidence" value="ECO:0007669"/>
    <property type="project" value="UniProtKB-UniRule"/>
</dbReference>
<sequence length="444" mass="47914">MSVGIVELLRKKRSGNELTAEEMKKFVDLCVSGMAEESQIGAMLMAMFINGLSTEETIDLTKSMVQSGETLSWSTTDIVVDKHSTGGVGDKVSIPLVPALAACGLKVPMVSGRGLDFSGGTLDKLESIPGYQVNCSIPDLKSMLDNVGCFIAGANKELTPGDQILYKVRDVTATVDNLSLCAASILSKKVAEGTKYLVIDVKVGEASFFKTHEKAKAMSELLIKVSKGLNLEARAVMTKMNAPIGFAVGNALEIEESILCLRNEGPPHLHHLVEELGGHLLEMSQQVSSLEEGRTLIRHVLKSGLALNKFQEMLVQHGVSSNIAETLCHGQMWNVLPRAQYVTCLHTKTAGVIEDINGIALAKVTHALGAGRTYASQPLDYSVGIKLTKACGDFVVAGEVWVEVHHTQSKEEIQLLLQDVEWALTVREDPSDIDHAKLVLEVVS</sequence>
<dbReference type="InterPro" id="IPR000312">
    <property type="entry name" value="Glycosyl_Trfase_fam3"/>
</dbReference>
<dbReference type="NCBIfam" id="TIGR02644">
    <property type="entry name" value="Y_phosphoryl"/>
    <property type="match status" value="1"/>
</dbReference>
<dbReference type="AlphaFoldDB" id="A0A8D8S6L9"/>
<keyword evidence="3 5" id="KW-0328">Glycosyltransferase</keyword>
<dbReference type="GO" id="GO:0005829">
    <property type="term" value="C:cytosol"/>
    <property type="evidence" value="ECO:0007669"/>
    <property type="project" value="TreeGrafter"/>
</dbReference>
<dbReference type="EMBL" id="HBUF01207144">
    <property type="protein sequence ID" value="CAG6664208.1"/>
    <property type="molecule type" value="Transcribed_RNA"/>
</dbReference>
<dbReference type="EMBL" id="HBUF01054034">
    <property type="protein sequence ID" value="CAG6623073.1"/>
    <property type="molecule type" value="Transcribed_RNA"/>
</dbReference>
<evidence type="ECO:0000256" key="5">
    <source>
        <dbReference type="PIRNR" id="PIRNR000478"/>
    </source>
</evidence>
<dbReference type="PANTHER" id="PTHR10515">
    <property type="entry name" value="THYMIDINE PHOSPHORYLASE"/>
    <property type="match status" value="1"/>
</dbReference>
<dbReference type="PIRSF" id="PIRSF000478">
    <property type="entry name" value="TP_PyNP"/>
    <property type="match status" value="1"/>
</dbReference>
<dbReference type="InterPro" id="IPR000053">
    <property type="entry name" value="Thymidine/pyrmidine_PPase"/>
</dbReference>
<evidence type="ECO:0000313" key="7">
    <source>
        <dbReference type="EMBL" id="CAG6664208.1"/>
    </source>
</evidence>
<dbReference type="GO" id="GO:0009032">
    <property type="term" value="F:thymidine phosphorylase activity"/>
    <property type="evidence" value="ECO:0007669"/>
    <property type="project" value="UniProtKB-UniRule"/>
</dbReference>
<dbReference type="SMART" id="SM00941">
    <property type="entry name" value="PYNP_C"/>
    <property type="match status" value="1"/>
</dbReference>
<keyword evidence="4 5" id="KW-0808">Transferase</keyword>
<dbReference type="Gene3D" id="3.90.1170.30">
    <property type="entry name" value="Pyrimidine nucleoside phosphorylase-like, C-terminal domain"/>
    <property type="match status" value="1"/>
</dbReference>
<dbReference type="FunFam" id="3.40.1030.10:FF:000003">
    <property type="entry name" value="Pyrimidine-nucleoside phosphorylase"/>
    <property type="match status" value="1"/>
</dbReference>
<reference evidence="7" key="1">
    <citation type="submission" date="2021-05" db="EMBL/GenBank/DDBJ databases">
        <authorList>
            <person name="Alioto T."/>
            <person name="Alioto T."/>
            <person name="Gomez Garrido J."/>
        </authorList>
    </citation>
    <scope>NUCLEOTIDE SEQUENCE</scope>
</reference>
<dbReference type="GO" id="GO:0004645">
    <property type="term" value="F:1,4-alpha-oligoglucan phosphorylase activity"/>
    <property type="evidence" value="ECO:0007669"/>
    <property type="project" value="InterPro"/>
</dbReference>
<evidence type="ECO:0000256" key="3">
    <source>
        <dbReference type="ARBA" id="ARBA00022676"/>
    </source>
</evidence>
<feature type="domain" description="Pyrimidine nucleoside phosphorylase C-terminal" evidence="6">
    <location>
        <begin position="352"/>
        <end position="427"/>
    </location>
</feature>
<dbReference type="InterPro" id="IPR017459">
    <property type="entry name" value="Glycosyl_Trfase_fam3_N_dom"/>
</dbReference>
<dbReference type="SUPFAM" id="SSF52418">
    <property type="entry name" value="Nucleoside phosphorylase/phosphoribosyltransferase catalytic domain"/>
    <property type="match status" value="1"/>
</dbReference>
<evidence type="ECO:0000256" key="1">
    <source>
        <dbReference type="ARBA" id="ARBA00006915"/>
    </source>
</evidence>
<proteinExistence type="inferred from homology"/>
<comment type="pathway">
    <text evidence="5">Pyrimidine metabolism; dTMP biosynthesis via salvage pathway; dTMP from thymine: step 1/2.</text>
</comment>
<dbReference type="EC" id="2.4.2.4" evidence="5"/>
<dbReference type="InterPro" id="IPR035902">
    <property type="entry name" value="Nuc_phospho_transferase"/>
</dbReference>
<dbReference type="EMBL" id="HBUF01054032">
    <property type="protein sequence ID" value="CAG6623069.1"/>
    <property type="molecule type" value="Transcribed_RNA"/>
</dbReference>
<dbReference type="Gene3D" id="1.20.970.10">
    <property type="entry name" value="Transferase, Pyrimidine Nucleoside Phosphorylase, Chain C"/>
    <property type="match status" value="1"/>
</dbReference>
<evidence type="ECO:0000256" key="4">
    <source>
        <dbReference type="ARBA" id="ARBA00022679"/>
    </source>
</evidence>
<evidence type="ECO:0000256" key="2">
    <source>
        <dbReference type="ARBA" id="ARBA00011738"/>
    </source>
</evidence>
<dbReference type="InterPro" id="IPR018090">
    <property type="entry name" value="Pyrmidine_PPas_bac/euk"/>
</dbReference>
<dbReference type="InterPro" id="IPR013102">
    <property type="entry name" value="PYNP_C"/>
</dbReference>
<comment type="function">
    <text evidence="5">Catalyzes the reversible phosphorolysis of thymidine. The produced molecules are then utilized as carbon and energy sources or in the rescue of pyrimidine bases for nucleotide synthesis.</text>
</comment>
<dbReference type="InterPro" id="IPR036320">
    <property type="entry name" value="Glycosyl_Trfase_fam3_N_dom_sf"/>
</dbReference>
<protein>
    <recommendedName>
        <fullName evidence="5">Thymidine phosphorylase</fullName>
        <shortName evidence="5">TP</shortName>
        <ecNumber evidence="5">2.4.2.4</ecNumber>
    </recommendedName>
    <alternativeName>
        <fullName evidence="5">TdRPase</fullName>
    </alternativeName>
</protein>
<dbReference type="UniPathway" id="UPA00578">
    <property type="reaction ID" value="UER00638"/>
</dbReference>
<dbReference type="GO" id="GO:0006206">
    <property type="term" value="P:pyrimidine nucleobase metabolic process"/>
    <property type="evidence" value="ECO:0007669"/>
    <property type="project" value="InterPro"/>
</dbReference>